<dbReference type="EC" id="2.7.7.65" evidence="2"/>
<dbReference type="InterPro" id="IPR029787">
    <property type="entry name" value="Nucleotide_cyclase"/>
</dbReference>
<dbReference type="GO" id="GO:0052621">
    <property type="term" value="F:diguanylate cyclase activity"/>
    <property type="evidence" value="ECO:0007669"/>
    <property type="project" value="UniProtKB-EC"/>
</dbReference>
<evidence type="ECO:0000313" key="6">
    <source>
        <dbReference type="Proteomes" id="UP000051221"/>
    </source>
</evidence>
<dbReference type="InterPro" id="IPR050469">
    <property type="entry name" value="Diguanylate_Cyclase"/>
</dbReference>
<evidence type="ECO:0000313" key="5">
    <source>
        <dbReference type="EMBL" id="KQH85302.1"/>
    </source>
</evidence>
<sequence>MNTLFEDFDINELQSFYVDLSRVLVRHHDARLSLFYLLHFLDARDCNKGNHYLILHKLDFSELLVQANQRFPNYSRIVAIQDRLSLLVDYVSFVLNRKCDQPIDKDSYRHLLALMKNLDKSIENFRKDITHTLAYIDELTGLLNRSALEHDLDKQLHEVMSGTANHCLALIDVDNFKEINDTHGHVVGDDVLERISDIILSTLRSNDKAYRYGGEEILVSLAHCSLTDAAMERVRANIGEHVFESEDAQLSVTVSIGIAAIEKNDISYRDVIDRADQLLYEAKQSGKNVVLY</sequence>
<proteinExistence type="predicted"/>
<accession>A0A0Q2RMT5</accession>
<dbReference type="RefSeq" id="WP_055466254.1">
    <property type="nucleotide sequence ID" value="NZ_LKHS01000010.1"/>
</dbReference>
<dbReference type="AlphaFoldDB" id="A0A0Q2RMT5"/>
<dbReference type="EMBL" id="LKHS01000010">
    <property type="protein sequence ID" value="KQH85302.1"/>
    <property type="molecule type" value="Genomic_DNA"/>
</dbReference>
<comment type="cofactor">
    <cofactor evidence="1">
        <name>Mg(2+)</name>
        <dbReference type="ChEBI" id="CHEBI:18420"/>
    </cofactor>
</comment>
<dbReference type="InterPro" id="IPR000160">
    <property type="entry name" value="GGDEF_dom"/>
</dbReference>
<dbReference type="PROSITE" id="PS50887">
    <property type="entry name" value="GGDEF"/>
    <property type="match status" value="1"/>
</dbReference>
<evidence type="ECO:0000256" key="3">
    <source>
        <dbReference type="ARBA" id="ARBA00034247"/>
    </source>
</evidence>
<organism evidence="5 6">
    <name type="scientific">Vibrio furnissii</name>
    <dbReference type="NCBI Taxonomy" id="29494"/>
    <lineage>
        <taxon>Bacteria</taxon>
        <taxon>Pseudomonadati</taxon>
        <taxon>Pseudomonadota</taxon>
        <taxon>Gammaproteobacteria</taxon>
        <taxon>Vibrionales</taxon>
        <taxon>Vibrionaceae</taxon>
        <taxon>Vibrio</taxon>
    </lineage>
</organism>
<dbReference type="CDD" id="cd01949">
    <property type="entry name" value="GGDEF"/>
    <property type="match status" value="1"/>
</dbReference>
<dbReference type="FunFam" id="3.30.70.270:FF:000001">
    <property type="entry name" value="Diguanylate cyclase domain protein"/>
    <property type="match status" value="1"/>
</dbReference>
<dbReference type="Gene3D" id="3.30.70.270">
    <property type="match status" value="1"/>
</dbReference>
<dbReference type="Pfam" id="PF00990">
    <property type="entry name" value="GGDEF"/>
    <property type="match status" value="1"/>
</dbReference>
<keyword evidence="6" id="KW-1185">Reference proteome</keyword>
<dbReference type="PANTHER" id="PTHR45138">
    <property type="entry name" value="REGULATORY COMPONENTS OF SENSORY TRANSDUCTION SYSTEM"/>
    <property type="match status" value="1"/>
</dbReference>
<comment type="catalytic activity">
    <reaction evidence="3">
        <text>2 GTP = 3',3'-c-di-GMP + 2 diphosphate</text>
        <dbReference type="Rhea" id="RHEA:24898"/>
        <dbReference type="ChEBI" id="CHEBI:33019"/>
        <dbReference type="ChEBI" id="CHEBI:37565"/>
        <dbReference type="ChEBI" id="CHEBI:58805"/>
        <dbReference type="EC" id="2.7.7.65"/>
    </reaction>
</comment>
<dbReference type="SMART" id="SM00267">
    <property type="entry name" value="GGDEF"/>
    <property type="match status" value="1"/>
</dbReference>
<evidence type="ECO:0000256" key="2">
    <source>
        <dbReference type="ARBA" id="ARBA00012528"/>
    </source>
</evidence>
<reference evidence="5 6" key="1">
    <citation type="submission" date="2015-08" db="EMBL/GenBank/DDBJ databases">
        <title>Antibacterial properties of a collection of Vibrionaceae strains.</title>
        <authorList>
            <person name="Giubergia S."/>
        </authorList>
    </citation>
    <scope>NUCLEOTIDE SEQUENCE [LARGE SCALE GENOMIC DNA]</scope>
    <source>
        <strain evidence="5 6">S0821</strain>
    </source>
</reference>
<evidence type="ECO:0000259" key="4">
    <source>
        <dbReference type="PROSITE" id="PS50887"/>
    </source>
</evidence>
<name>A0A0Q2RMT5_VIBFU</name>
<dbReference type="Proteomes" id="UP000051221">
    <property type="component" value="Unassembled WGS sequence"/>
</dbReference>
<comment type="caution">
    <text evidence="5">The sequence shown here is derived from an EMBL/GenBank/DDBJ whole genome shotgun (WGS) entry which is preliminary data.</text>
</comment>
<evidence type="ECO:0000256" key="1">
    <source>
        <dbReference type="ARBA" id="ARBA00001946"/>
    </source>
</evidence>
<dbReference type="PANTHER" id="PTHR45138:SF9">
    <property type="entry name" value="DIGUANYLATE CYCLASE DGCM-RELATED"/>
    <property type="match status" value="1"/>
</dbReference>
<gene>
    <name evidence="5" type="ORF">AMR76_12375</name>
</gene>
<dbReference type="InterPro" id="IPR043128">
    <property type="entry name" value="Rev_trsase/Diguanyl_cyclase"/>
</dbReference>
<protein>
    <recommendedName>
        <fullName evidence="2">diguanylate cyclase</fullName>
        <ecNumber evidence="2">2.7.7.65</ecNumber>
    </recommendedName>
</protein>
<dbReference type="SUPFAM" id="SSF55073">
    <property type="entry name" value="Nucleotide cyclase"/>
    <property type="match status" value="1"/>
</dbReference>
<dbReference type="NCBIfam" id="TIGR00254">
    <property type="entry name" value="GGDEF"/>
    <property type="match status" value="1"/>
</dbReference>
<dbReference type="InParanoid" id="A0A0Q2RMT5"/>
<feature type="domain" description="GGDEF" evidence="4">
    <location>
        <begin position="164"/>
        <end position="292"/>
    </location>
</feature>